<dbReference type="Gene3D" id="1.20.120.1760">
    <property type="match status" value="1"/>
</dbReference>
<protein>
    <recommendedName>
        <fullName evidence="13">Phosphatidylglycerophosphate synthase</fullName>
    </recommendedName>
</protein>
<evidence type="ECO:0000256" key="8">
    <source>
        <dbReference type="ARBA" id="ARBA00022989"/>
    </source>
</evidence>
<dbReference type="GO" id="GO:0008444">
    <property type="term" value="F:CDP-diacylglycerol-glycerol-3-phosphate 3-phosphatidyltransferase activity"/>
    <property type="evidence" value="ECO:0007669"/>
    <property type="project" value="InterPro"/>
</dbReference>
<dbReference type="KEGG" id="pnp:IJ22_42080"/>
<feature type="transmembrane region" description="Helical" evidence="15">
    <location>
        <begin position="20"/>
        <end position="37"/>
    </location>
</feature>
<dbReference type="AlphaFoldDB" id="A0A0U2UE42"/>
<keyword evidence="6 14" id="KW-0808">Transferase</keyword>
<reference evidence="16 17" key="2">
    <citation type="journal article" date="2016" name="Genome Announc.">
        <title>Complete Genome Sequences of Two Interactive Moderate Thermophiles, Paenibacillus napthalenovorans 32O-Y and Paenibacillus sp. 32O-W.</title>
        <authorList>
            <person name="Butler R.R.III."/>
            <person name="Wang J."/>
            <person name="Stark B.C."/>
            <person name="Pombert J.F."/>
        </authorList>
    </citation>
    <scope>NUCLEOTIDE SEQUENCE [LARGE SCALE GENOMIC DNA]</scope>
    <source>
        <strain evidence="16 17">32O-Y</strain>
    </source>
</reference>
<comment type="subcellular location">
    <subcellularLocation>
        <location evidence="2">Membrane</location>
        <topology evidence="2">Multi-pass membrane protein</topology>
    </subcellularLocation>
</comment>
<evidence type="ECO:0000256" key="15">
    <source>
        <dbReference type="SAM" id="Phobius"/>
    </source>
</evidence>
<comment type="similarity">
    <text evidence="4 14">Belongs to the CDP-alcohol phosphatidyltransferase class-I family.</text>
</comment>
<evidence type="ECO:0000313" key="17">
    <source>
        <dbReference type="Proteomes" id="UP000061660"/>
    </source>
</evidence>
<feature type="transmembrane region" description="Helical" evidence="15">
    <location>
        <begin position="83"/>
        <end position="108"/>
    </location>
</feature>
<keyword evidence="9" id="KW-0443">Lipid metabolism</keyword>
<dbReference type="Proteomes" id="UP000061660">
    <property type="component" value="Chromosome"/>
</dbReference>
<evidence type="ECO:0000256" key="1">
    <source>
        <dbReference type="ARBA" id="ARBA00003973"/>
    </source>
</evidence>
<dbReference type="PIRSF" id="PIRSF000847">
    <property type="entry name" value="Phos_ph_gly_syn"/>
    <property type="match status" value="1"/>
</dbReference>
<evidence type="ECO:0000256" key="2">
    <source>
        <dbReference type="ARBA" id="ARBA00004141"/>
    </source>
</evidence>
<proteinExistence type="inferred from homology"/>
<dbReference type="PATRIC" id="fig|162209.4.peg.4454"/>
<dbReference type="EMBL" id="CP013652">
    <property type="protein sequence ID" value="ALS24504.1"/>
    <property type="molecule type" value="Genomic_DNA"/>
</dbReference>
<keyword evidence="7 15" id="KW-0812">Transmembrane</keyword>
<keyword evidence="5" id="KW-0444">Lipid biosynthesis</keyword>
<keyword evidence="17" id="KW-1185">Reference proteome</keyword>
<evidence type="ECO:0000256" key="10">
    <source>
        <dbReference type="ARBA" id="ARBA00023136"/>
    </source>
</evidence>
<dbReference type="PANTHER" id="PTHR14269">
    <property type="entry name" value="CDP-DIACYLGLYCEROL--GLYCEROL-3-PHOSPHATE 3-PHOSPHATIDYLTRANSFERASE-RELATED"/>
    <property type="match status" value="1"/>
</dbReference>
<dbReference type="STRING" id="162209.IJ22_42080"/>
<evidence type="ECO:0000256" key="5">
    <source>
        <dbReference type="ARBA" id="ARBA00022516"/>
    </source>
</evidence>
<evidence type="ECO:0000256" key="3">
    <source>
        <dbReference type="ARBA" id="ARBA00005189"/>
    </source>
</evidence>
<evidence type="ECO:0000256" key="9">
    <source>
        <dbReference type="ARBA" id="ARBA00023098"/>
    </source>
</evidence>
<evidence type="ECO:0000256" key="6">
    <source>
        <dbReference type="ARBA" id="ARBA00022679"/>
    </source>
</evidence>
<dbReference type="PROSITE" id="PS00379">
    <property type="entry name" value="CDP_ALCOHOL_P_TRANSF"/>
    <property type="match status" value="1"/>
</dbReference>
<dbReference type="UniPathway" id="UPA00084">
    <property type="reaction ID" value="UER00503"/>
</dbReference>
<gene>
    <name evidence="16" type="ORF">IJ22_42080</name>
</gene>
<comment type="function">
    <text evidence="1">This protein catalyzes the committed step to the synthesis of the acidic phospholipids.</text>
</comment>
<keyword evidence="12" id="KW-1208">Phospholipid metabolism</keyword>
<name>A0A0U2UE42_9BACL</name>
<dbReference type="InterPro" id="IPR048254">
    <property type="entry name" value="CDP_ALCOHOL_P_TRANSF_CS"/>
</dbReference>
<dbReference type="Pfam" id="PF01066">
    <property type="entry name" value="CDP-OH_P_transf"/>
    <property type="match status" value="1"/>
</dbReference>
<dbReference type="InterPro" id="IPR000462">
    <property type="entry name" value="CDP-OH_P_trans"/>
</dbReference>
<reference evidence="17" key="1">
    <citation type="submission" date="2015-12" db="EMBL/GenBank/DDBJ databases">
        <title>Complete genome sequences of two moderately thermophilic Paenibacillus species.</title>
        <authorList>
            <person name="Butler R.III."/>
            <person name="Wang J."/>
            <person name="Stark B.C."/>
            <person name="Pombert J.-F."/>
        </authorList>
    </citation>
    <scope>NUCLEOTIDE SEQUENCE [LARGE SCALE GENOMIC DNA]</scope>
    <source>
        <strain evidence="17">32O-Y</strain>
    </source>
</reference>
<sequence length="188" mass="21327">MPAWPDDLEGENQLLWNLPNILTLCRFVLIPVYLIVFGAGYIKLAFFVLLLAGLTDVLDGYIARKRKLVTPLGSMLDPLADKLMMITVFLSLVFSQMISWQAAMAMFLRDAGMIIGSAFFHFRGKKTVPANVLGKLTTVLYYVAILFIVFQLPYAHAYLWFVIIVSFVTTVIYILQFYVLNQRSLNAD</sequence>
<dbReference type="GO" id="GO:0006655">
    <property type="term" value="P:phosphatidylglycerol biosynthetic process"/>
    <property type="evidence" value="ECO:0007669"/>
    <property type="project" value="UniProtKB-UniPathway"/>
</dbReference>
<evidence type="ECO:0000256" key="12">
    <source>
        <dbReference type="ARBA" id="ARBA00023264"/>
    </source>
</evidence>
<evidence type="ECO:0000313" key="16">
    <source>
        <dbReference type="EMBL" id="ALS24504.1"/>
    </source>
</evidence>
<dbReference type="InterPro" id="IPR043130">
    <property type="entry name" value="CDP-OH_PTrfase_TM_dom"/>
</dbReference>
<keyword evidence="8 15" id="KW-1133">Transmembrane helix</keyword>
<evidence type="ECO:0000256" key="7">
    <source>
        <dbReference type="ARBA" id="ARBA00022692"/>
    </source>
</evidence>
<keyword evidence="11" id="KW-0594">Phospholipid biosynthesis</keyword>
<comment type="pathway">
    <text evidence="3">Lipid metabolism.</text>
</comment>
<evidence type="ECO:0000256" key="14">
    <source>
        <dbReference type="RuleBase" id="RU003750"/>
    </source>
</evidence>
<feature type="transmembrane region" description="Helical" evidence="15">
    <location>
        <begin position="44"/>
        <end position="63"/>
    </location>
</feature>
<evidence type="ECO:0000256" key="11">
    <source>
        <dbReference type="ARBA" id="ARBA00023209"/>
    </source>
</evidence>
<keyword evidence="10 15" id="KW-0472">Membrane</keyword>
<dbReference type="InterPro" id="IPR050324">
    <property type="entry name" value="CDP-alcohol_PTase-I"/>
</dbReference>
<dbReference type="PANTHER" id="PTHR14269:SF11">
    <property type="entry name" value="CDP-DIACYLGLYCEROL--GLYCEROL-3-PHOSPHATE 3-PHOSPHATIDYLTRANSFERASE"/>
    <property type="match status" value="1"/>
</dbReference>
<dbReference type="InterPro" id="IPR004570">
    <property type="entry name" value="Phosphatidylglycerol_P_synth"/>
</dbReference>
<evidence type="ECO:0000256" key="4">
    <source>
        <dbReference type="ARBA" id="ARBA00010441"/>
    </source>
</evidence>
<feature type="transmembrane region" description="Helical" evidence="15">
    <location>
        <begin position="158"/>
        <end position="180"/>
    </location>
</feature>
<evidence type="ECO:0000256" key="13">
    <source>
        <dbReference type="ARBA" id="ARBA00033018"/>
    </source>
</evidence>
<dbReference type="GO" id="GO:0016020">
    <property type="term" value="C:membrane"/>
    <property type="evidence" value="ECO:0007669"/>
    <property type="project" value="UniProtKB-SubCell"/>
</dbReference>
<feature type="transmembrane region" description="Helical" evidence="15">
    <location>
        <begin position="128"/>
        <end position="152"/>
    </location>
</feature>
<accession>A0A0U2UE42</accession>
<organism evidence="16 17">
    <name type="scientific">Paenibacillus naphthalenovorans</name>
    <dbReference type="NCBI Taxonomy" id="162209"/>
    <lineage>
        <taxon>Bacteria</taxon>
        <taxon>Bacillati</taxon>
        <taxon>Bacillota</taxon>
        <taxon>Bacilli</taxon>
        <taxon>Bacillales</taxon>
        <taxon>Paenibacillaceae</taxon>
        <taxon>Paenibacillus</taxon>
    </lineage>
</organism>